<protein>
    <recommendedName>
        <fullName evidence="5">L-lysine 6-oxidase</fullName>
    </recommendedName>
</protein>
<sequence>MTLGSARPATRIRRSLTRGFPKPEYFAALQDSNEYFIGPDVPGVEPIPDAGFKDSDNKIKKQAARFRVYAFDKDSKPLGEIKRQDYSMKWTVHVCNKKAAWLNLRGRYEKETWQLRNESVQGDQPLGMDPNYEYTNTRNKLIIDSGEQLIESGKDHSVALVGEFQGSLVSPIQVQLGELRTDESGRLLVLASDGQSFSVNGAQELNSQYDNADWVDKMCDGSIRITVGSHSQPRLEFKSRNKATIIMAPPRFASGIHCATSLYELIEDIYERPRRGDGYDVGEVEYYRDIYPLFKRSYLLSWTNNYALGGHGSDSMDYFNNPDLSDPDANGSARRAVFTRIRAPVIDGDKENERLRDQQAKPYFMPLLSGDGALTYATPGERNTWASLTQLQYDRLKKWSQGSFTARRPGTFFESTEKVALERELSDMTRSALEWSIGAPLYPGIEVDWASQSSEMYNPEARFRHAGTVMPGDLTKGLSLPWQSDFNLCDKDWCELFAGMSRDAVVTKPYFQNMQAVTSPEQLASKLTERRLWAEGIEPGTIQGCSDMVHKWTQLGFVARKRYETTPDQLEILVERERSLPRP</sequence>
<evidence type="ECO:0000313" key="3">
    <source>
        <dbReference type="EMBL" id="KAF8698591.1"/>
    </source>
</evidence>
<name>A0A8H7LS09_9AGAM</name>
<dbReference type="AlphaFoldDB" id="A0A8H7LS09"/>
<feature type="domain" description="L-lysine epsilon oxidase C-terminal" evidence="2">
    <location>
        <begin position="383"/>
        <end position="494"/>
    </location>
</feature>
<evidence type="ECO:0000259" key="2">
    <source>
        <dbReference type="Pfam" id="PF18417"/>
    </source>
</evidence>
<proteinExistence type="predicted"/>
<organism evidence="3 4">
    <name type="scientific">Rhizoctonia solani</name>
    <dbReference type="NCBI Taxonomy" id="456999"/>
    <lineage>
        <taxon>Eukaryota</taxon>
        <taxon>Fungi</taxon>
        <taxon>Dikarya</taxon>
        <taxon>Basidiomycota</taxon>
        <taxon>Agaricomycotina</taxon>
        <taxon>Agaricomycetes</taxon>
        <taxon>Cantharellales</taxon>
        <taxon>Ceratobasidiaceae</taxon>
        <taxon>Rhizoctonia</taxon>
    </lineage>
</organism>
<dbReference type="InterPro" id="IPR041173">
    <property type="entry name" value="LodA_C"/>
</dbReference>
<dbReference type="OrthoDB" id="3253404at2759"/>
<evidence type="ECO:0008006" key="5">
    <source>
        <dbReference type="Google" id="ProtNLM"/>
    </source>
</evidence>
<dbReference type="InterPro" id="IPR041168">
    <property type="entry name" value="LodA_N"/>
</dbReference>
<comment type="caution">
    <text evidence="3">The sequence shown here is derived from an EMBL/GenBank/DDBJ whole genome shotgun (WGS) entry which is preliminary data.</text>
</comment>
<gene>
    <name evidence="3" type="ORF">RHS03_07531</name>
</gene>
<evidence type="ECO:0000259" key="1">
    <source>
        <dbReference type="Pfam" id="PF17990"/>
    </source>
</evidence>
<evidence type="ECO:0000313" key="4">
    <source>
        <dbReference type="Proteomes" id="UP000602905"/>
    </source>
</evidence>
<dbReference type="Proteomes" id="UP000602905">
    <property type="component" value="Unassembled WGS sequence"/>
</dbReference>
<dbReference type="Pfam" id="PF17990">
    <property type="entry name" value="LodA_N"/>
    <property type="match status" value="1"/>
</dbReference>
<accession>A0A8H7LS09</accession>
<reference evidence="3" key="1">
    <citation type="submission" date="2020-09" db="EMBL/GenBank/DDBJ databases">
        <title>Comparative genome analyses of four rice-infecting Rhizoctonia solani isolates reveal extensive enrichment of homogalacturonan modification genes.</title>
        <authorList>
            <person name="Lee D.-Y."/>
            <person name="Jeon J."/>
            <person name="Kim K.-T."/>
            <person name="Cheong K."/>
            <person name="Song H."/>
            <person name="Choi G."/>
            <person name="Ko J."/>
            <person name="Opiyo S.O."/>
            <person name="Zuo S."/>
            <person name="Madhav S."/>
            <person name="Lee Y.-H."/>
            <person name="Wang G.-L."/>
        </authorList>
    </citation>
    <scope>NUCLEOTIDE SEQUENCE</scope>
    <source>
        <strain evidence="3">AG1-IA WGL</strain>
    </source>
</reference>
<dbReference type="EMBL" id="JACYCD010000249">
    <property type="protein sequence ID" value="KAF8698591.1"/>
    <property type="molecule type" value="Genomic_DNA"/>
</dbReference>
<feature type="non-terminal residue" evidence="3">
    <location>
        <position position="583"/>
    </location>
</feature>
<feature type="domain" description="L-Lysine epsilon oxidase N-terminal" evidence="1">
    <location>
        <begin position="31"/>
        <end position="229"/>
    </location>
</feature>
<dbReference type="Pfam" id="PF18417">
    <property type="entry name" value="LodA_C"/>
    <property type="match status" value="1"/>
</dbReference>